<accession>A0A6A0AFP8</accession>
<dbReference type="Proteomes" id="UP000485058">
    <property type="component" value="Unassembled WGS sequence"/>
</dbReference>
<dbReference type="Gene3D" id="2.60.40.790">
    <property type="match status" value="1"/>
</dbReference>
<dbReference type="AlphaFoldDB" id="A0A6A0AFP8"/>
<name>A0A6A0AFP8_HAELA</name>
<sequence>MKVRGRDLKFELHPRRLALSLHGEPLLAGSLEDCGAINLDDSFWTLEEGPGPEGGTRKWVAISLGKRTSGYNSWDTLLE</sequence>
<proteinExistence type="predicted"/>
<feature type="non-terminal residue" evidence="1">
    <location>
        <position position="1"/>
    </location>
</feature>
<dbReference type="EMBL" id="BLLF01005881">
    <property type="protein sequence ID" value="GFH31729.1"/>
    <property type="molecule type" value="Genomic_DNA"/>
</dbReference>
<evidence type="ECO:0000313" key="1">
    <source>
        <dbReference type="EMBL" id="GFH31729.1"/>
    </source>
</evidence>
<gene>
    <name evidence="1" type="ORF">HaLaN_30828</name>
</gene>
<evidence type="ECO:0000313" key="2">
    <source>
        <dbReference type="Proteomes" id="UP000485058"/>
    </source>
</evidence>
<feature type="non-terminal residue" evidence="1">
    <location>
        <position position="79"/>
    </location>
</feature>
<organism evidence="1 2">
    <name type="scientific">Haematococcus lacustris</name>
    <name type="common">Green alga</name>
    <name type="synonym">Haematococcus pluvialis</name>
    <dbReference type="NCBI Taxonomy" id="44745"/>
    <lineage>
        <taxon>Eukaryota</taxon>
        <taxon>Viridiplantae</taxon>
        <taxon>Chlorophyta</taxon>
        <taxon>core chlorophytes</taxon>
        <taxon>Chlorophyceae</taxon>
        <taxon>CS clade</taxon>
        <taxon>Chlamydomonadales</taxon>
        <taxon>Haematococcaceae</taxon>
        <taxon>Haematococcus</taxon>
    </lineage>
</organism>
<dbReference type="InterPro" id="IPR008978">
    <property type="entry name" value="HSP20-like_chaperone"/>
</dbReference>
<comment type="caution">
    <text evidence="1">The sequence shown here is derived from an EMBL/GenBank/DDBJ whole genome shotgun (WGS) entry which is preliminary data.</text>
</comment>
<dbReference type="SUPFAM" id="SSF49764">
    <property type="entry name" value="HSP20-like chaperones"/>
    <property type="match status" value="1"/>
</dbReference>
<keyword evidence="2" id="KW-1185">Reference proteome</keyword>
<reference evidence="1 2" key="1">
    <citation type="submission" date="2020-02" db="EMBL/GenBank/DDBJ databases">
        <title>Draft genome sequence of Haematococcus lacustris strain NIES-144.</title>
        <authorList>
            <person name="Morimoto D."/>
            <person name="Nakagawa S."/>
            <person name="Yoshida T."/>
            <person name="Sawayama S."/>
        </authorList>
    </citation>
    <scope>NUCLEOTIDE SEQUENCE [LARGE SCALE GENOMIC DNA]</scope>
    <source>
        <strain evidence="1 2">NIES-144</strain>
    </source>
</reference>
<protein>
    <submittedName>
        <fullName evidence="1">Uncharacterized protein</fullName>
    </submittedName>
</protein>